<protein>
    <submittedName>
        <fullName evidence="2">Uncharacterized protein</fullName>
    </submittedName>
</protein>
<name>A0A0E9RZ20_ANGAN</name>
<proteinExistence type="predicted"/>
<evidence type="ECO:0000313" key="2">
    <source>
        <dbReference type="EMBL" id="JAH34474.1"/>
    </source>
</evidence>
<reference evidence="2" key="1">
    <citation type="submission" date="2014-11" db="EMBL/GenBank/DDBJ databases">
        <authorList>
            <person name="Amaro Gonzalez C."/>
        </authorList>
    </citation>
    <scope>NUCLEOTIDE SEQUENCE</scope>
</reference>
<sequence>MATTHSINGTNGTTQKTQRIKGVMASAGFQQNIQTKTRQNTGRVLNAPLHTARGSAEVPTP</sequence>
<dbReference type="EMBL" id="GBXM01074103">
    <property type="protein sequence ID" value="JAH34474.1"/>
    <property type="molecule type" value="Transcribed_RNA"/>
</dbReference>
<reference evidence="2" key="2">
    <citation type="journal article" date="2015" name="Fish Shellfish Immunol.">
        <title>Early steps in the European eel (Anguilla anguilla)-Vibrio vulnificus interaction in the gills: Role of the RtxA13 toxin.</title>
        <authorList>
            <person name="Callol A."/>
            <person name="Pajuelo D."/>
            <person name="Ebbesson L."/>
            <person name="Teles M."/>
            <person name="MacKenzie S."/>
            <person name="Amaro C."/>
        </authorList>
    </citation>
    <scope>NUCLEOTIDE SEQUENCE</scope>
</reference>
<evidence type="ECO:0000256" key="1">
    <source>
        <dbReference type="SAM" id="MobiDB-lite"/>
    </source>
</evidence>
<feature type="region of interest" description="Disordered" evidence="1">
    <location>
        <begin position="36"/>
        <end position="61"/>
    </location>
</feature>
<dbReference type="AlphaFoldDB" id="A0A0E9RZ20"/>
<organism evidence="2">
    <name type="scientific">Anguilla anguilla</name>
    <name type="common">European freshwater eel</name>
    <name type="synonym">Muraena anguilla</name>
    <dbReference type="NCBI Taxonomy" id="7936"/>
    <lineage>
        <taxon>Eukaryota</taxon>
        <taxon>Metazoa</taxon>
        <taxon>Chordata</taxon>
        <taxon>Craniata</taxon>
        <taxon>Vertebrata</taxon>
        <taxon>Euteleostomi</taxon>
        <taxon>Actinopterygii</taxon>
        <taxon>Neopterygii</taxon>
        <taxon>Teleostei</taxon>
        <taxon>Anguilliformes</taxon>
        <taxon>Anguillidae</taxon>
        <taxon>Anguilla</taxon>
    </lineage>
</organism>
<accession>A0A0E9RZ20</accession>